<dbReference type="AlphaFoldDB" id="D0LUN4"/>
<keyword evidence="1" id="KW-0560">Oxidoreductase</keyword>
<dbReference type="Gene3D" id="3.50.50.60">
    <property type="entry name" value="FAD/NAD(P)-binding domain"/>
    <property type="match status" value="1"/>
</dbReference>
<keyword evidence="4" id="KW-1185">Reference proteome</keyword>
<dbReference type="Gene3D" id="3.30.9.10">
    <property type="entry name" value="D-Amino Acid Oxidase, subunit A, domain 2"/>
    <property type="match status" value="1"/>
</dbReference>
<evidence type="ECO:0000256" key="1">
    <source>
        <dbReference type="ARBA" id="ARBA00023002"/>
    </source>
</evidence>
<dbReference type="OrthoDB" id="9805337at2"/>
<organism evidence="3 4">
    <name type="scientific">Haliangium ochraceum (strain DSM 14365 / JCM 11303 / SMP-2)</name>
    <dbReference type="NCBI Taxonomy" id="502025"/>
    <lineage>
        <taxon>Bacteria</taxon>
        <taxon>Pseudomonadati</taxon>
        <taxon>Myxococcota</taxon>
        <taxon>Polyangia</taxon>
        <taxon>Haliangiales</taxon>
        <taxon>Kofleriaceae</taxon>
        <taxon>Haliangium</taxon>
    </lineage>
</organism>
<dbReference type="InterPro" id="IPR006076">
    <property type="entry name" value="FAD-dep_OxRdtase"/>
</dbReference>
<accession>D0LUN4</accession>
<sequence length="491" mass="53417">MSKFDVCVVGNGVLGLSTARSLLLENPTLRVAVVGPGARLRGASSAAGAMLGCFGEITHKLSTSPLGRKKIDFAYQATGLWPSWIESINAELPAEMHLAPDMGTFIINNNKSGTIEDANFSAILACLEQYQAKWEDVEPSEIPGLDPAADGRPLRAIFVPGEGSLGSGRLLAALTEIHQRSSSVTLYDDEVAKLELDESKVHGVVLASDGTRIEAPVVVLAAGVASQPLLDQHPWLARRIPRVFAGGGNSVVLDTDQDVCPHTVRTPNRAFACGLHQVPRGKQRAYIGATNHITTRPFERANVSDMYFLLECAMEQLHQGYQSARLVSWHAGNRPVPIDGCPLIGKTSVDGLWMLTGTYRDGLHLSPLLTRSLASEILGGAALLEHPFAPERKPLPLYTREEAIEAAVEHYTAVGYEHKMTIPKVGWHTLFERQYRATAEAVYSAIDSPYTLPPEFVPMIDSDRDNQVRFFREYFQEVASAWGEPDEGGAA</sequence>
<reference evidence="3 4" key="1">
    <citation type="journal article" date="2010" name="Stand. Genomic Sci.">
        <title>Complete genome sequence of Haliangium ochraceum type strain (SMP-2).</title>
        <authorList>
            <consortium name="US DOE Joint Genome Institute (JGI-PGF)"/>
            <person name="Ivanova N."/>
            <person name="Daum C."/>
            <person name="Lang E."/>
            <person name="Abt B."/>
            <person name="Kopitz M."/>
            <person name="Saunders E."/>
            <person name="Lapidus A."/>
            <person name="Lucas S."/>
            <person name="Glavina Del Rio T."/>
            <person name="Nolan M."/>
            <person name="Tice H."/>
            <person name="Copeland A."/>
            <person name="Cheng J.F."/>
            <person name="Chen F."/>
            <person name="Bruce D."/>
            <person name="Goodwin L."/>
            <person name="Pitluck S."/>
            <person name="Mavromatis K."/>
            <person name="Pati A."/>
            <person name="Mikhailova N."/>
            <person name="Chen A."/>
            <person name="Palaniappan K."/>
            <person name="Land M."/>
            <person name="Hauser L."/>
            <person name="Chang Y.J."/>
            <person name="Jeffries C.D."/>
            <person name="Detter J.C."/>
            <person name="Brettin T."/>
            <person name="Rohde M."/>
            <person name="Goker M."/>
            <person name="Bristow J."/>
            <person name="Markowitz V."/>
            <person name="Eisen J.A."/>
            <person name="Hugenholtz P."/>
            <person name="Kyrpides N.C."/>
            <person name="Klenk H.P."/>
        </authorList>
    </citation>
    <scope>NUCLEOTIDE SEQUENCE [LARGE SCALE GENOMIC DNA]</scope>
    <source>
        <strain evidence="4">DSM 14365 / CIP 107738 / JCM 11303 / AJ 13395 / SMP-2</strain>
    </source>
</reference>
<dbReference type="PANTHER" id="PTHR13847:SF289">
    <property type="entry name" value="GLYCINE OXIDASE"/>
    <property type="match status" value="1"/>
</dbReference>
<feature type="domain" description="FAD dependent oxidoreductase" evidence="2">
    <location>
        <begin position="5"/>
        <end position="374"/>
    </location>
</feature>
<dbReference type="PANTHER" id="PTHR13847">
    <property type="entry name" value="SARCOSINE DEHYDROGENASE-RELATED"/>
    <property type="match status" value="1"/>
</dbReference>
<dbReference type="eggNOG" id="COG0665">
    <property type="taxonomic scope" value="Bacteria"/>
</dbReference>
<dbReference type="Pfam" id="PF01266">
    <property type="entry name" value="DAO"/>
    <property type="match status" value="1"/>
</dbReference>
<dbReference type="STRING" id="502025.Hoch_1370"/>
<evidence type="ECO:0000313" key="3">
    <source>
        <dbReference type="EMBL" id="ACY13924.1"/>
    </source>
</evidence>
<dbReference type="Proteomes" id="UP000001880">
    <property type="component" value="Chromosome"/>
</dbReference>
<evidence type="ECO:0000259" key="2">
    <source>
        <dbReference type="Pfam" id="PF01266"/>
    </source>
</evidence>
<proteinExistence type="predicted"/>
<gene>
    <name evidence="3" type="ordered locus">Hoch_1370</name>
</gene>
<dbReference type="GO" id="GO:0005737">
    <property type="term" value="C:cytoplasm"/>
    <property type="evidence" value="ECO:0007669"/>
    <property type="project" value="TreeGrafter"/>
</dbReference>
<dbReference type="EMBL" id="CP001804">
    <property type="protein sequence ID" value="ACY13924.1"/>
    <property type="molecule type" value="Genomic_DNA"/>
</dbReference>
<dbReference type="HOGENOM" id="CLU_044460_0_0_7"/>
<protein>
    <submittedName>
        <fullName evidence="3">FAD dependent oxidoreductase</fullName>
    </submittedName>
</protein>
<dbReference type="KEGG" id="hoh:Hoch_1370"/>
<dbReference type="SUPFAM" id="SSF51905">
    <property type="entry name" value="FAD/NAD(P)-binding domain"/>
    <property type="match status" value="1"/>
</dbReference>
<dbReference type="InterPro" id="IPR036188">
    <property type="entry name" value="FAD/NAD-bd_sf"/>
</dbReference>
<dbReference type="GO" id="GO:0016491">
    <property type="term" value="F:oxidoreductase activity"/>
    <property type="evidence" value="ECO:0007669"/>
    <property type="project" value="UniProtKB-KW"/>
</dbReference>
<evidence type="ECO:0000313" key="4">
    <source>
        <dbReference type="Proteomes" id="UP000001880"/>
    </source>
</evidence>
<name>D0LUN4_HALO1</name>
<dbReference type="RefSeq" id="WP_012826533.1">
    <property type="nucleotide sequence ID" value="NC_013440.1"/>
</dbReference>